<dbReference type="InterPro" id="IPR010264">
    <property type="entry name" value="Self-incomp_S1"/>
</dbReference>
<keyword evidence="5" id="KW-0732">Signal</keyword>
<evidence type="ECO:0000313" key="7">
    <source>
        <dbReference type="EMBL" id="RYR07136.1"/>
    </source>
</evidence>
<evidence type="ECO:0000256" key="4">
    <source>
        <dbReference type="ARBA" id="ARBA00022525"/>
    </source>
</evidence>
<dbReference type="EMBL" id="SDMP01000015">
    <property type="protein sequence ID" value="RYR07136.1"/>
    <property type="molecule type" value="Genomic_DNA"/>
</dbReference>
<dbReference type="AlphaFoldDB" id="A0A444YZ01"/>
<dbReference type="GO" id="GO:0060320">
    <property type="term" value="P:rejection of self pollen"/>
    <property type="evidence" value="ECO:0007669"/>
    <property type="project" value="UniProtKB-KW"/>
</dbReference>
<evidence type="ECO:0000256" key="1">
    <source>
        <dbReference type="ARBA" id="ARBA00004613"/>
    </source>
</evidence>
<organism evidence="7 8">
    <name type="scientific">Arachis hypogaea</name>
    <name type="common">Peanut</name>
    <dbReference type="NCBI Taxonomy" id="3818"/>
    <lineage>
        <taxon>Eukaryota</taxon>
        <taxon>Viridiplantae</taxon>
        <taxon>Streptophyta</taxon>
        <taxon>Embryophyta</taxon>
        <taxon>Tracheophyta</taxon>
        <taxon>Spermatophyta</taxon>
        <taxon>Magnoliopsida</taxon>
        <taxon>eudicotyledons</taxon>
        <taxon>Gunneridae</taxon>
        <taxon>Pentapetalae</taxon>
        <taxon>rosids</taxon>
        <taxon>fabids</taxon>
        <taxon>Fabales</taxon>
        <taxon>Fabaceae</taxon>
        <taxon>Papilionoideae</taxon>
        <taxon>50 kb inversion clade</taxon>
        <taxon>dalbergioids sensu lato</taxon>
        <taxon>Dalbergieae</taxon>
        <taxon>Pterocarpus clade</taxon>
        <taxon>Arachis</taxon>
    </lineage>
</organism>
<dbReference type="PANTHER" id="PTHR31232:SF43">
    <property type="entry name" value="S-PROTEIN HOMOLOG 29-RELATED"/>
    <property type="match status" value="1"/>
</dbReference>
<name>A0A444YZ01_ARAHY</name>
<comment type="caution">
    <text evidence="7">The sequence shown here is derived from an EMBL/GenBank/DDBJ whole genome shotgun (WGS) entry which is preliminary data.</text>
</comment>
<keyword evidence="6" id="KW-1133">Transmembrane helix</keyword>
<sequence length="449" mass="51290">MSTSLISPSKSKMTRVSSSLFMILAIVLSFNFNVGMSVDSILPPKEITVTINNKLNMKLGLHCKDKHSDFGFVELQVGESWSFEFYNPFRIWFSPLYWCMFTWYNGQEVVHYFDIYVGKRDWPNRCSYLCVWDIFEAHPCRMTLSSSSLSKVVVTISMIMLILVSFNLNVAAIPWTIRVTMNNKLNNMQLGIECKDKHWDSGFKVVPVGQSWSFYFHPNPFWFRSLFFCTFNWYEGGGVHHFDIYDAKRDVNVCKECIWDISKTGPCRVSGFAAPICYPWKTKTGTVPPRLPVPSDIAPTLFRLAPSSAQATVRKEDAHIVRVELAAPQQPGRPAPPSQPRWDDVSAGFGVATHVDDTDSCRLQMFGRVRSDVGSSSESVDVRRRSATVPFGRNGSYTSRRNKAVERRLLRTRWDSEERGFFCGTNNGFFWRIVVDFGLQGQGREEKAL</sequence>
<dbReference type="GO" id="GO:0005576">
    <property type="term" value="C:extracellular region"/>
    <property type="evidence" value="ECO:0007669"/>
    <property type="project" value="UniProtKB-SubCell"/>
</dbReference>
<keyword evidence="3" id="KW-0713">Self-incompatibility</keyword>
<evidence type="ECO:0008006" key="9">
    <source>
        <dbReference type="Google" id="ProtNLM"/>
    </source>
</evidence>
<evidence type="ECO:0000256" key="2">
    <source>
        <dbReference type="ARBA" id="ARBA00005581"/>
    </source>
</evidence>
<dbReference type="PANTHER" id="PTHR31232">
    <property type="match status" value="1"/>
</dbReference>
<proteinExistence type="inferred from homology"/>
<dbReference type="Proteomes" id="UP000289738">
    <property type="component" value="Chromosome B05"/>
</dbReference>
<keyword evidence="4" id="KW-0964">Secreted</keyword>
<keyword evidence="6" id="KW-0472">Membrane</keyword>
<evidence type="ECO:0000256" key="3">
    <source>
        <dbReference type="ARBA" id="ARBA00022471"/>
    </source>
</evidence>
<feature type="transmembrane region" description="Helical" evidence="6">
    <location>
        <begin position="152"/>
        <end position="177"/>
    </location>
</feature>
<feature type="transmembrane region" description="Helical" evidence="6">
    <location>
        <begin position="20"/>
        <end position="38"/>
    </location>
</feature>
<keyword evidence="6" id="KW-0812">Transmembrane</keyword>
<dbReference type="Pfam" id="PF05938">
    <property type="entry name" value="Self-incomp_S1"/>
    <property type="match status" value="2"/>
</dbReference>
<keyword evidence="8" id="KW-1185">Reference proteome</keyword>
<evidence type="ECO:0000313" key="8">
    <source>
        <dbReference type="Proteomes" id="UP000289738"/>
    </source>
</evidence>
<gene>
    <name evidence="7" type="ORF">Ahy_B05g074459</name>
</gene>
<protein>
    <recommendedName>
        <fullName evidence="9">S-protein homolog</fullName>
    </recommendedName>
</protein>
<accession>A0A444YZ01</accession>
<comment type="subcellular location">
    <subcellularLocation>
        <location evidence="1">Secreted</location>
    </subcellularLocation>
</comment>
<evidence type="ECO:0000256" key="6">
    <source>
        <dbReference type="SAM" id="Phobius"/>
    </source>
</evidence>
<comment type="similarity">
    <text evidence="2">Belongs to the plant self-incompatibility (S1) protein family.</text>
</comment>
<evidence type="ECO:0000256" key="5">
    <source>
        <dbReference type="ARBA" id="ARBA00022729"/>
    </source>
</evidence>
<reference evidence="7 8" key="1">
    <citation type="submission" date="2019-01" db="EMBL/GenBank/DDBJ databases">
        <title>Sequencing of cultivated peanut Arachis hypogaea provides insights into genome evolution and oil improvement.</title>
        <authorList>
            <person name="Chen X."/>
        </authorList>
    </citation>
    <scope>NUCLEOTIDE SEQUENCE [LARGE SCALE GENOMIC DNA]</scope>
    <source>
        <strain evidence="8">cv. Fuhuasheng</strain>
        <tissue evidence="7">Leaves</tissue>
    </source>
</reference>